<name>A0A8I1A097_RHOER</name>
<dbReference type="RefSeq" id="WP_197941902.1">
    <property type="nucleotide sequence ID" value="NZ_JAECSB010000085.1"/>
</dbReference>
<organism evidence="1 2">
    <name type="scientific">Rhodococcus erythropolis</name>
    <name type="common">Arthrobacter picolinophilus</name>
    <dbReference type="NCBI Taxonomy" id="1833"/>
    <lineage>
        <taxon>Bacteria</taxon>
        <taxon>Bacillati</taxon>
        <taxon>Actinomycetota</taxon>
        <taxon>Actinomycetes</taxon>
        <taxon>Mycobacteriales</taxon>
        <taxon>Nocardiaceae</taxon>
        <taxon>Rhodococcus</taxon>
        <taxon>Rhodococcus erythropolis group</taxon>
    </lineage>
</organism>
<evidence type="ECO:0000313" key="1">
    <source>
        <dbReference type="EMBL" id="MBH5146302.1"/>
    </source>
</evidence>
<comment type="caution">
    <text evidence="1">The sequence shown here is derived from an EMBL/GenBank/DDBJ whole genome shotgun (WGS) entry which is preliminary data.</text>
</comment>
<sequence>MAATKKAGLWSDVDDVATFAHQVCEDIRESDTRALHDRLTVECARRPGQMAQALMALAAWVNPDERITARLDRVERIAEAKAEHVMRARGVRV</sequence>
<evidence type="ECO:0000313" key="2">
    <source>
        <dbReference type="Proteomes" id="UP000627573"/>
    </source>
</evidence>
<accession>A0A8I1A097</accession>
<dbReference type="AlphaFoldDB" id="A0A8I1A097"/>
<gene>
    <name evidence="1" type="ORF">I3517_27235</name>
</gene>
<reference evidence="1 2" key="1">
    <citation type="submission" date="2020-12" db="EMBL/GenBank/DDBJ databases">
        <title>Draft genome sequence of furan degrading bacterial strain FUR100.</title>
        <authorList>
            <person name="Woiski C."/>
        </authorList>
    </citation>
    <scope>NUCLEOTIDE SEQUENCE [LARGE SCALE GENOMIC DNA]</scope>
    <source>
        <strain evidence="1 2">FUR100</strain>
    </source>
</reference>
<dbReference type="Proteomes" id="UP000627573">
    <property type="component" value="Unassembled WGS sequence"/>
</dbReference>
<proteinExistence type="predicted"/>
<keyword evidence="2" id="KW-1185">Reference proteome</keyword>
<dbReference type="EMBL" id="JAECSB010000085">
    <property type="protein sequence ID" value="MBH5146302.1"/>
    <property type="molecule type" value="Genomic_DNA"/>
</dbReference>
<protein>
    <submittedName>
        <fullName evidence="1">Uncharacterized protein</fullName>
    </submittedName>
</protein>